<reference evidence="5" key="1">
    <citation type="journal article" date="2019" name="Int. J. Syst. Evol. Microbiol.">
        <title>The Global Catalogue of Microorganisms (GCM) 10K type strain sequencing project: providing services to taxonomists for standard genome sequencing and annotation.</title>
        <authorList>
            <consortium name="The Broad Institute Genomics Platform"/>
            <consortium name="The Broad Institute Genome Sequencing Center for Infectious Disease"/>
            <person name="Wu L."/>
            <person name="Ma J."/>
        </authorList>
    </citation>
    <scope>NUCLEOTIDE SEQUENCE [LARGE SCALE GENOMIC DNA]</scope>
    <source>
        <strain evidence="5">JCM 15614</strain>
    </source>
</reference>
<dbReference type="PANTHER" id="PTHR12526">
    <property type="entry name" value="GLYCOSYLTRANSFERASE"/>
    <property type="match status" value="1"/>
</dbReference>
<accession>A0ABP6P9I6</accession>
<name>A0ABP6P9I6_9ACTN</name>
<dbReference type="EMBL" id="BAAAVV010000006">
    <property type="protein sequence ID" value="GAA3171990.1"/>
    <property type="molecule type" value="Genomic_DNA"/>
</dbReference>
<dbReference type="Gene3D" id="3.40.50.2000">
    <property type="entry name" value="Glycogen Phosphorylase B"/>
    <property type="match status" value="2"/>
</dbReference>
<keyword evidence="2" id="KW-0808">Transferase</keyword>
<feature type="domain" description="Glycosyl transferase family 1" evidence="3">
    <location>
        <begin position="219"/>
        <end position="387"/>
    </location>
</feature>
<evidence type="ECO:0000256" key="1">
    <source>
        <dbReference type="ARBA" id="ARBA00022676"/>
    </source>
</evidence>
<keyword evidence="1" id="KW-0328">Glycosyltransferase</keyword>
<proteinExistence type="predicted"/>
<dbReference type="PANTHER" id="PTHR12526:SF510">
    <property type="entry name" value="D-INOSITOL 3-PHOSPHATE GLYCOSYLTRANSFERASE"/>
    <property type="match status" value="1"/>
</dbReference>
<dbReference type="CDD" id="cd03801">
    <property type="entry name" value="GT4_PimA-like"/>
    <property type="match status" value="1"/>
</dbReference>
<evidence type="ECO:0000259" key="3">
    <source>
        <dbReference type="Pfam" id="PF00534"/>
    </source>
</evidence>
<dbReference type="RefSeq" id="WP_344689421.1">
    <property type="nucleotide sequence ID" value="NZ_BAAAVV010000006.1"/>
</dbReference>
<protein>
    <recommendedName>
        <fullName evidence="3">Glycosyl transferase family 1 domain-containing protein</fullName>
    </recommendedName>
</protein>
<comment type="caution">
    <text evidence="4">The sequence shown here is derived from an EMBL/GenBank/DDBJ whole genome shotgun (WGS) entry which is preliminary data.</text>
</comment>
<dbReference type="Proteomes" id="UP001499924">
    <property type="component" value="Unassembled WGS sequence"/>
</dbReference>
<sequence length="418" mass="46043">MPRVLITSHYTSERLGGEAAIPLRLYKRLRRRGVETWLVAHDSDREELLAEFAAEPDRLILTSSLPGMTPVFTRGEKLPDGPRAVAWAVTQLERQLAMVPVVRRLVRELGIDVVHQPIGIAPSVPSPFRKLGAPVVIGPLNGGMVMPAAFRDRDSGLARITQGMRRPLGGLGHQVLRGKLEAAAVLVANERTRALLPAAARRVSRPMPESAVVLEDWPEKEQDPLHTGPVRFVFLGRLVPYKSADLALHAFGRAWRQRPEIRLEIIGDGPERTALEAQAAELGIADVVEFRGWLTKPEVSERLRRSDVFLYPSLREPGGTVVLEAMATGLPSIVADWGGPAEYIAEGTGVRIDVSSRGRFLDDMAAAMVRLAEDPELRVRAGRAARARVAAHFEWDCLVDQLLTIYAEVSPASRRTTR</sequence>
<evidence type="ECO:0000256" key="2">
    <source>
        <dbReference type="ARBA" id="ARBA00022679"/>
    </source>
</evidence>
<dbReference type="InterPro" id="IPR001296">
    <property type="entry name" value="Glyco_trans_1"/>
</dbReference>
<keyword evidence="5" id="KW-1185">Reference proteome</keyword>
<evidence type="ECO:0000313" key="4">
    <source>
        <dbReference type="EMBL" id="GAA3171990.1"/>
    </source>
</evidence>
<evidence type="ECO:0000313" key="5">
    <source>
        <dbReference type="Proteomes" id="UP001499924"/>
    </source>
</evidence>
<organism evidence="4 5">
    <name type="scientific">Blastococcus jejuensis</name>
    <dbReference type="NCBI Taxonomy" id="351224"/>
    <lineage>
        <taxon>Bacteria</taxon>
        <taxon>Bacillati</taxon>
        <taxon>Actinomycetota</taxon>
        <taxon>Actinomycetes</taxon>
        <taxon>Geodermatophilales</taxon>
        <taxon>Geodermatophilaceae</taxon>
        <taxon>Blastococcus</taxon>
    </lineage>
</organism>
<gene>
    <name evidence="4" type="ORF">GCM10010531_26770</name>
</gene>
<dbReference type="SUPFAM" id="SSF53756">
    <property type="entry name" value="UDP-Glycosyltransferase/glycogen phosphorylase"/>
    <property type="match status" value="1"/>
</dbReference>
<dbReference type="Pfam" id="PF00534">
    <property type="entry name" value="Glycos_transf_1"/>
    <property type="match status" value="1"/>
</dbReference>